<organism evidence="2 3">
    <name type="scientific">Funneliformis mosseae</name>
    <name type="common">Endomycorrhizal fungus</name>
    <name type="synonym">Glomus mosseae</name>
    <dbReference type="NCBI Taxonomy" id="27381"/>
    <lineage>
        <taxon>Eukaryota</taxon>
        <taxon>Fungi</taxon>
        <taxon>Fungi incertae sedis</taxon>
        <taxon>Mucoromycota</taxon>
        <taxon>Glomeromycotina</taxon>
        <taxon>Glomeromycetes</taxon>
        <taxon>Glomerales</taxon>
        <taxon>Glomeraceae</taxon>
        <taxon>Funneliformis</taxon>
    </lineage>
</organism>
<dbReference type="Gene3D" id="1.20.5.170">
    <property type="match status" value="1"/>
</dbReference>
<proteinExistence type="predicted"/>
<feature type="coiled-coil region" evidence="1">
    <location>
        <begin position="10"/>
        <end position="79"/>
    </location>
</feature>
<sequence length="82" mass="9337">MSETSIDIIINGLQAQISELKEVISAQTTNLKPLEDELYALKITNNKLNYRITQLLRTLEEKDSEISSLKESINKKKQSNSK</sequence>
<accession>A0A9N8YVS4</accession>
<keyword evidence="3" id="KW-1185">Reference proteome</keyword>
<protein>
    <submittedName>
        <fullName evidence="2">10574_t:CDS:1</fullName>
    </submittedName>
</protein>
<name>A0A9N8YVS4_FUNMO</name>
<comment type="caution">
    <text evidence="2">The sequence shown here is derived from an EMBL/GenBank/DDBJ whole genome shotgun (WGS) entry which is preliminary data.</text>
</comment>
<dbReference type="EMBL" id="CAJVPP010000175">
    <property type="protein sequence ID" value="CAG8451237.1"/>
    <property type="molecule type" value="Genomic_DNA"/>
</dbReference>
<evidence type="ECO:0000256" key="1">
    <source>
        <dbReference type="SAM" id="Coils"/>
    </source>
</evidence>
<reference evidence="2" key="1">
    <citation type="submission" date="2021-06" db="EMBL/GenBank/DDBJ databases">
        <authorList>
            <person name="Kallberg Y."/>
            <person name="Tangrot J."/>
            <person name="Rosling A."/>
        </authorList>
    </citation>
    <scope>NUCLEOTIDE SEQUENCE</scope>
    <source>
        <strain evidence="2">87-6 pot B 2015</strain>
    </source>
</reference>
<dbReference type="AlphaFoldDB" id="A0A9N8YVS4"/>
<evidence type="ECO:0000313" key="3">
    <source>
        <dbReference type="Proteomes" id="UP000789375"/>
    </source>
</evidence>
<evidence type="ECO:0000313" key="2">
    <source>
        <dbReference type="EMBL" id="CAG8451237.1"/>
    </source>
</evidence>
<gene>
    <name evidence="2" type="ORF">FMOSSE_LOCUS1523</name>
</gene>
<dbReference type="Proteomes" id="UP000789375">
    <property type="component" value="Unassembled WGS sequence"/>
</dbReference>
<keyword evidence="1" id="KW-0175">Coiled coil</keyword>